<dbReference type="PANTHER" id="PTHR31111:SF134">
    <property type="entry name" value="F-BOX ASSOCIATED INTERACTION DOMAIN-CONTAINING PROTEIN"/>
    <property type="match status" value="1"/>
</dbReference>
<dbReference type="AlphaFoldDB" id="A0A803MGI8"/>
<reference evidence="2" key="2">
    <citation type="submission" date="2021-03" db="UniProtKB">
        <authorList>
            <consortium name="EnsemblPlants"/>
        </authorList>
    </citation>
    <scope>IDENTIFICATION</scope>
</reference>
<dbReference type="Proteomes" id="UP000596660">
    <property type="component" value="Unplaced"/>
</dbReference>
<feature type="domain" description="F-box associated beta-propeller type 3" evidence="1">
    <location>
        <begin position="16"/>
        <end position="160"/>
    </location>
</feature>
<evidence type="ECO:0000259" key="1">
    <source>
        <dbReference type="Pfam" id="PF08268"/>
    </source>
</evidence>
<dbReference type="EnsemblPlants" id="AUR62029090-RA">
    <property type="protein sequence ID" value="AUR62029090-RA:cds"/>
    <property type="gene ID" value="AUR62029090"/>
</dbReference>
<dbReference type="InterPro" id="IPR013187">
    <property type="entry name" value="F-box-assoc_dom_typ3"/>
</dbReference>
<accession>A0A803MGI8</accession>
<dbReference type="Gramene" id="AUR62029090-RA">
    <property type="protein sequence ID" value="AUR62029090-RA:cds"/>
    <property type="gene ID" value="AUR62029090"/>
</dbReference>
<evidence type="ECO:0000313" key="2">
    <source>
        <dbReference type="EnsemblPlants" id="AUR62029090-RA:cds"/>
    </source>
</evidence>
<dbReference type="NCBIfam" id="TIGR01640">
    <property type="entry name" value="F_box_assoc_1"/>
    <property type="match status" value="1"/>
</dbReference>
<dbReference type="PANTHER" id="PTHR31111">
    <property type="entry name" value="BNAA05G37150D PROTEIN-RELATED"/>
    <property type="match status" value="1"/>
</dbReference>
<organism evidence="2 3">
    <name type="scientific">Chenopodium quinoa</name>
    <name type="common">Quinoa</name>
    <dbReference type="NCBI Taxonomy" id="63459"/>
    <lineage>
        <taxon>Eukaryota</taxon>
        <taxon>Viridiplantae</taxon>
        <taxon>Streptophyta</taxon>
        <taxon>Embryophyta</taxon>
        <taxon>Tracheophyta</taxon>
        <taxon>Spermatophyta</taxon>
        <taxon>Magnoliopsida</taxon>
        <taxon>eudicotyledons</taxon>
        <taxon>Gunneridae</taxon>
        <taxon>Pentapetalae</taxon>
        <taxon>Caryophyllales</taxon>
        <taxon>Chenopodiaceae</taxon>
        <taxon>Chenopodioideae</taxon>
        <taxon>Atripliceae</taxon>
        <taxon>Chenopodium</taxon>
    </lineage>
</organism>
<protein>
    <recommendedName>
        <fullName evidence="1">F-box associated beta-propeller type 3 domain-containing protein</fullName>
    </recommendedName>
</protein>
<proteinExistence type="predicted"/>
<dbReference type="InterPro" id="IPR017451">
    <property type="entry name" value="F-box-assoc_interact_dom"/>
</dbReference>
<name>A0A803MGI8_CHEQI</name>
<keyword evidence="3" id="KW-1185">Reference proteome</keyword>
<dbReference type="Pfam" id="PF08268">
    <property type="entry name" value="FBA_3"/>
    <property type="match status" value="1"/>
</dbReference>
<reference evidence="2" key="1">
    <citation type="journal article" date="2017" name="Nature">
        <title>The genome of Chenopodium quinoa.</title>
        <authorList>
            <person name="Jarvis D.E."/>
            <person name="Ho Y.S."/>
            <person name="Lightfoot D.J."/>
            <person name="Schmoeckel S.M."/>
            <person name="Li B."/>
            <person name="Borm T.J.A."/>
            <person name="Ohyanagi H."/>
            <person name="Mineta K."/>
            <person name="Michell C.T."/>
            <person name="Saber N."/>
            <person name="Kharbatia N.M."/>
            <person name="Rupper R.R."/>
            <person name="Sharp A.R."/>
            <person name="Dally N."/>
            <person name="Boughton B.A."/>
            <person name="Woo Y.H."/>
            <person name="Gao G."/>
            <person name="Schijlen E.G.W.M."/>
            <person name="Guo X."/>
            <person name="Momin A.A."/>
            <person name="Negrao S."/>
            <person name="Al-Babili S."/>
            <person name="Gehring C."/>
            <person name="Roessner U."/>
            <person name="Jung C."/>
            <person name="Murphy K."/>
            <person name="Arold S.T."/>
            <person name="Gojobori T."/>
            <person name="van der Linden C.G."/>
            <person name="van Loo E.N."/>
            <person name="Jellen E.N."/>
            <person name="Maughan P.J."/>
            <person name="Tester M."/>
        </authorList>
    </citation>
    <scope>NUCLEOTIDE SEQUENCE [LARGE SCALE GENOMIC DNA]</scope>
    <source>
        <strain evidence="2">cv. PI 614886</strain>
    </source>
</reference>
<sequence>MRADWNPVVVHDKCFGFGFDAVSNEFKVVRIILYKDNLELLNRELVSSVSVFSLGRKTWRKLDYEALFEMHSRSCNVGGFVYRLTSAVGRRLLKIVSFDLSTEVFAGIACPDEARFGMDSLPELTIFRDSLALLCEWDKKRYHIWVMKGDGGVDKSWRKFFSVDLDVVVRVPEQRIVGFSMKGLMLVVGEGNVVVSPIVEDVEVVKYLPPCPESAWHVESYVESLALLKEGEIQPSNLVM</sequence>
<evidence type="ECO:0000313" key="3">
    <source>
        <dbReference type="Proteomes" id="UP000596660"/>
    </source>
</evidence>